<evidence type="ECO:0000313" key="1">
    <source>
        <dbReference type="EMBL" id="CAA6674575.1"/>
    </source>
</evidence>
<proteinExistence type="predicted"/>
<comment type="caution">
    <text evidence="1">The sequence shown here is derived from an EMBL/GenBank/DDBJ whole genome shotgun (WGS) entry which is preliminary data.</text>
</comment>
<dbReference type="Proteomes" id="UP001189122">
    <property type="component" value="Unassembled WGS sequence"/>
</dbReference>
<sequence>MLNDTNFLEWKEALIFQLGLMDLDICFRLYALVALIDESNMDVRILHERWERSNRLSYHSCYNMCLELLDVIRCLVQKFTSMHYTGKRNIWEYITAMHDIVGKLNDLKITILETFLVHYILQTLPTKYDLSKVSITHIMMNGQ</sequence>
<organism evidence="1 2">
    <name type="scientific">Spirodela intermedia</name>
    <name type="common">Intermediate duckweed</name>
    <dbReference type="NCBI Taxonomy" id="51605"/>
    <lineage>
        <taxon>Eukaryota</taxon>
        <taxon>Viridiplantae</taxon>
        <taxon>Streptophyta</taxon>
        <taxon>Embryophyta</taxon>
        <taxon>Tracheophyta</taxon>
        <taxon>Spermatophyta</taxon>
        <taxon>Magnoliopsida</taxon>
        <taxon>Liliopsida</taxon>
        <taxon>Araceae</taxon>
        <taxon>Lemnoideae</taxon>
        <taxon>Spirodela</taxon>
    </lineage>
</organism>
<dbReference type="EMBL" id="CACRZD030000121">
    <property type="protein sequence ID" value="CAA6674575.1"/>
    <property type="molecule type" value="Genomic_DNA"/>
</dbReference>
<evidence type="ECO:0000313" key="2">
    <source>
        <dbReference type="Proteomes" id="UP001189122"/>
    </source>
</evidence>
<keyword evidence="2" id="KW-1185">Reference proteome</keyword>
<dbReference type="Pfam" id="PF14223">
    <property type="entry name" value="Retrotran_gag_2"/>
    <property type="match status" value="1"/>
</dbReference>
<accession>A0ABN7EA85</accession>
<reference evidence="2" key="1">
    <citation type="journal article" date="2020" name="Sci. Rep.">
        <title>Chromosome-scale genome assembly for the duckweed Spirodela intermedia, integrating cytogenetic maps, PacBio and Oxford Nanopore libraries.</title>
        <authorList>
            <person name="Hoang P.T.N."/>
            <person name="Fiebig A."/>
            <person name="Novak P."/>
            <person name="Macas J."/>
            <person name="Cao H.X."/>
            <person name="Stepanenko A."/>
            <person name="Chen G."/>
            <person name="Borisjuk N."/>
            <person name="Scholz U."/>
            <person name="Schubert I."/>
        </authorList>
    </citation>
    <scope>NUCLEOTIDE SEQUENCE [LARGE SCALE GENOMIC DNA]</scope>
</reference>
<name>A0ABN7EA85_SPIIN</name>
<protein>
    <submittedName>
        <fullName evidence="1">Uncharacterized protein</fullName>
    </submittedName>
</protein>
<gene>
    <name evidence="1" type="ORF">SI7747_UN020933</name>
</gene>